<evidence type="ECO:0000313" key="11">
    <source>
        <dbReference type="EMBL" id="KAF3103065.1"/>
    </source>
</evidence>
<evidence type="ECO:0000259" key="10">
    <source>
        <dbReference type="Pfam" id="PF03522"/>
    </source>
</evidence>
<feature type="transmembrane region" description="Helical" evidence="8">
    <location>
        <begin position="467"/>
        <end position="488"/>
    </location>
</feature>
<accession>A0A7C8JBU0</accession>
<reference evidence="11 12" key="1">
    <citation type="submission" date="2019-06" db="EMBL/GenBank/DDBJ databases">
        <authorList>
            <person name="Palmer J.M."/>
        </authorList>
    </citation>
    <scope>NUCLEOTIDE SEQUENCE [LARGE SCALE GENOMIC DNA]</scope>
    <source>
        <strain evidence="11 12">TWF102</strain>
    </source>
</reference>
<evidence type="ECO:0000256" key="7">
    <source>
        <dbReference type="SAM" id="MobiDB-lite"/>
    </source>
</evidence>
<dbReference type="GO" id="GO:0055075">
    <property type="term" value="P:potassium ion homeostasis"/>
    <property type="evidence" value="ECO:0007669"/>
    <property type="project" value="TreeGrafter"/>
</dbReference>
<keyword evidence="5 8" id="KW-1133">Transmembrane helix</keyword>
<dbReference type="Gene3D" id="1.20.1740.10">
    <property type="entry name" value="Amino acid/polyamine transporter I"/>
    <property type="match status" value="1"/>
</dbReference>
<gene>
    <name evidence="11" type="ORF">TWF102_003888</name>
</gene>
<keyword evidence="6 8" id="KW-0472">Membrane</keyword>
<evidence type="ECO:0000256" key="2">
    <source>
        <dbReference type="ARBA" id="ARBA00010593"/>
    </source>
</evidence>
<feature type="compositionally biased region" description="Acidic residues" evidence="7">
    <location>
        <begin position="1008"/>
        <end position="1020"/>
    </location>
</feature>
<dbReference type="Pfam" id="PF00324">
    <property type="entry name" value="AA_permease"/>
    <property type="match status" value="1"/>
</dbReference>
<comment type="caution">
    <text evidence="11">The sequence shown here is derived from an EMBL/GenBank/DDBJ whole genome shotgun (WGS) entry which is preliminary data.</text>
</comment>
<evidence type="ECO:0008006" key="13">
    <source>
        <dbReference type="Google" id="ProtNLM"/>
    </source>
</evidence>
<evidence type="ECO:0000256" key="4">
    <source>
        <dbReference type="ARBA" id="ARBA00022692"/>
    </source>
</evidence>
<feature type="compositionally biased region" description="Low complexity" evidence="7">
    <location>
        <begin position="1097"/>
        <end position="1120"/>
    </location>
</feature>
<dbReference type="GO" id="GO:0034486">
    <property type="term" value="P:vacuolar transmembrane transport"/>
    <property type="evidence" value="ECO:0007669"/>
    <property type="project" value="TreeGrafter"/>
</dbReference>
<feature type="transmembrane region" description="Helical" evidence="8">
    <location>
        <begin position="318"/>
        <end position="339"/>
    </location>
</feature>
<evidence type="ECO:0000256" key="5">
    <source>
        <dbReference type="ARBA" id="ARBA00022989"/>
    </source>
</evidence>
<feature type="domain" description="SLC12A transporter C-terminal" evidence="10">
    <location>
        <begin position="592"/>
        <end position="677"/>
    </location>
</feature>
<dbReference type="AlphaFoldDB" id="A0A7C8JBU0"/>
<dbReference type="GO" id="GO:0006884">
    <property type="term" value="P:cell volume homeostasis"/>
    <property type="evidence" value="ECO:0007669"/>
    <property type="project" value="TreeGrafter"/>
</dbReference>
<comment type="similarity">
    <text evidence="2">Belongs to the SLC12A transporter family.</text>
</comment>
<feature type="transmembrane region" description="Helical" evidence="8">
    <location>
        <begin position="145"/>
        <end position="168"/>
    </location>
</feature>
<feature type="transmembrane region" description="Helical" evidence="8">
    <location>
        <begin position="524"/>
        <end position="542"/>
    </location>
</feature>
<dbReference type="PANTHER" id="PTHR11827">
    <property type="entry name" value="SOLUTE CARRIER FAMILY 12, CATION COTRANSPORTERS"/>
    <property type="match status" value="1"/>
</dbReference>
<feature type="transmembrane region" description="Helical" evidence="8">
    <location>
        <begin position="226"/>
        <end position="247"/>
    </location>
</feature>
<sequence>MAAAGRYVSQLLGDATEVLTRRGSVPSDREQQNTYFSGWFSGRRKSGDATSHLPRMTKSITNAEETRAKSKPKSNKLGTFNGVFVPTTLNVLSILMFLRFGFILGQSGVLGMMGMLGASYLINLVTTLSISAISTNGTVRGGGAYYLISRSLGPEFGGSIGIVFYLGYVLNTGMNAVGLVDCIMNNYGIRAEDGTGALPDSFVEGLEISLRYRHVSRPIFHLKYPILTTILGILILCTTICLLGSGIFAKASNLLLVILLAATYSIPISTLFMKPMYGDHGLSYTGLSWDTFRENLLPQFTRGAAGSESHQKENFQSLFGILFPATGGIFAGASMSGDLRKPNKSIPKGTLHGLLLTFITYTFVVFSMGASIKRTALYTNLNIIQDVNVSAVLIFAGEFATSFFSALLGVVGSAKLLQALARDNLIPGFGFFAQGTASTDEPIVAIIFTFLVAQLTLLANINQIASFVTMTYLLTFLAINLACFLLKVSAAPNFRPSFNYFRWWTAAIGTVISGITMFFVDGVYASVCVLLLLFLFLLIHYTSPPKAWGDVSQSLIYHQVRKYLLRLKQENHIKFWRPQLLLFVNDPRRSYKLIQFCNSLKKGGLYILAHVIVTPDFRESFPEAKKQQQAWMKYIDFGKCKAFVQIAISPTIEWGMRNIVLGAGLGGMRPNIAIMGMYNLDEYQKRRPLIELPVPDAATKDDIDDTNETRGQLPTDTCRIEQAISVTSWVNMLEDMLMSLQINVALAKGFKHLQIPKAGENPKKKYIDLWPIQMSAQIPSEGGTTSASNFDTYTLILQLGCILNTVPAWKKVYTIRVIVFVEYESDVEEEAGRVKSLLDNLRIKAEVVVCWLAKGDLKTYETIVNGKREKNEQVEEVIGGQEWWIELQRRRREAEHLQSEEVLNSQVADLLRSEQWPSGTFMQQGAAVPGTKSQRFLDGVKKFVKGKRRGRSRSVTRLQGLGVSLGTMNMTTHSLQPHVLSETESESDSSDSESDSSSSTESAVSLNDVEDYDDEDEEEGLESRRRISGRRPNKFERSDPASRRVSIGGGVLLSAQEIARFDAKRKSTGRKSEGLPPVPSRAGPSGARTPDRTSLQPSIDPPDTSSSSLAAGPSSASTTAIDRLTPASAIAPSKRPGLTQRTMSSSAFSSQKIPHAQVNEHEDSGPTIMFADQEPPSHKRASGYPAGQDVSLSFNDLPSLAQYLILNELMRNFSDDTAVVFTTLPSPLEGTYKSEEACVEYISGLDVLCENLPPVLLIHSNSMTVTMAL</sequence>
<dbReference type="PANTHER" id="PTHR11827:SF72">
    <property type="entry name" value="GH08340P"/>
    <property type="match status" value="1"/>
</dbReference>
<feature type="transmembrane region" description="Helical" evidence="8">
    <location>
        <begin position="392"/>
        <end position="412"/>
    </location>
</feature>
<dbReference type="FunFam" id="1.20.1740.10:FF:000013">
    <property type="entry name" value="Solute carrier family 12 member"/>
    <property type="match status" value="1"/>
</dbReference>
<dbReference type="InterPro" id="IPR004842">
    <property type="entry name" value="SLC12A_fam"/>
</dbReference>
<feature type="compositionally biased region" description="Basic and acidic residues" evidence="7">
    <location>
        <begin position="1062"/>
        <end position="1073"/>
    </location>
</feature>
<evidence type="ECO:0000256" key="1">
    <source>
        <dbReference type="ARBA" id="ARBA00004141"/>
    </source>
</evidence>
<feature type="region of interest" description="Disordered" evidence="7">
    <location>
        <begin position="979"/>
        <end position="1043"/>
    </location>
</feature>
<feature type="compositionally biased region" description="Basic and acidic residues" evidence="7">
    <location>
        <begin position="1033"/>
        <end position="1042"/>
    </location>
</feature>
<feature type="transmembrane region" description="Helical" evidence="8">
    <location>
        <begin position="500"/>
        <end position="518"/>
    </location>
</feature>
<dbReference type="Pfam" id="PF03522">
    <property type="entry name" value="SLC12"/>
    <property type="match status" value="1"/>
</dbReference>
<feature type="compositionally biased region" description="Polar residues" evidence="7">
    <location>
        <begin position="1139"/>
        <end position="1152"/>
    </location>
</feature>
<proteinExistence type="inferred from homology"/>
<dbReference type="GO" id="GO:0015379">
    <property type="term" value="F:potassium:chloride symporter activity"/>
    <property type="evidence" value="ECO:0007669"/>
    <property type="project" value="TreeGrafter"/>
</dbReference>
<feature type="region of interest" description="Disordered" evidence="7">
    <location>
        <begin position="1062"/>
        <end position="1161"/>
    </location>
</feature>
<dbReference type="EMBL" id="WIQW01000019">
    <property type="protein sequence ID" value="KAF3103065.1"/>
    <property type="molecule type" value="Genomic_DNA"/>
</dbReference>
<comment type="subcellular location">
    <subcellularLocation>
        <location evidence="1">Membrane</location>
        <topology evidence="1">Multi-pass membrane protein</topology>
    </subcellularLocation>
</comment>
<keyword evidence="4 8" id="KW-0812">Transmembrane</keyword>
<evidence type="ECO:0000259" key="9">
    <source>
        <dbReference type="Pfam" id="PF00324"/>
    </source>
</evidence>
<feature type="transmembrane region" description="Helical" evidence="8">
    <location>
        <begin position="254"/>
        <end position="273"/>
    </location>
</feature>
<evidence type="ECO:0000313" key="12">
    <source>
        <dbReference type="Proteomes" id="UP000475325"/>
    </source>
</evidence>
<feature type="transmembrane region" description="Helical" evidence="8">
    <location>
        <begin position="77"/>
        <end position="98"/>
    </location>
</feature>
<feature type="compositionally biased region" description="Acidic residues" evidence="7">
    <location>
        <begin position="983"/>
        <end position="994"/>
    </location>
</feature>
<feature type="transmembrane region" description="Helical" evidence="8">
    <location>
        <begin position="110"/>
        <end position="133"/>
    </location>
</feature>
<dbReference type="InterPro" id="IPR004841">
    <property type="entry name" value="AA-permease/SLC12A_dom"/>
</dbReference>
<name>A0A7C8JBU0_ORBOL</name>
<evidence type="ECO:0000256" key="6">
    <source>
        <dbReference type="ARBA" id="ARBA00023136"/>
    </source>
</evidence>
<organism evidence="11 12">
    <name type="scientific">Orbilia oligospora</name>
    <name type="common">Nematode-trapping fungus</name>
    <name type="synonym">Arthrobotrys oligospora</name>
    <dbReference type="NCBI Taxonomy" id="2813651"/>
    <lineage>
        <taxon>Eukaryota</taxon>
        <taxon>Fungi</taxon>
        <taxon>Dikarya</taxon>
        <taxon>Ascomycota</taxon>
        <taxon>Pezizomycotina</taxon>
        <taxon>Orbiliomycetes</taxon>
        <taxon>Orbiliales</taxon>
        <taxon>Orbiliaceae</taxon>
        <taxon>Orbilia</taxon>
    </lineage>
</organism>
<evidence type="ECO:0000256" key="3">
    <source>
        <dbReference type="ARBA" id="ARBA00022448"/>
    </source>
</evidence>
<dbReference type="Proteomes" id="UP000475325">
    <property type="component" value="Unassembled WGS sequence"/>
</dbReference>
<evidence type="ECO:0000256" key="8">
    <source>
        <dbReference type="SAM" id="Phobius"/>
    </source>
</evidence>
<dbReference type="GO" id="GO:0005774">
    <property type="term" value="C:vacuolar membrane"/>
    <property type="evidence" value="ECO:0007669"/>
    <property type="project" value="TreeGrafter"/>
</dbReference>
<protein>
    <recommendedName>
        <fullName evidence="13">Cation chloride cotransporter</fullName>
    </recommendedName>
</protein>
<dbReference type="GO" id="GO:0055064">
    <property type="term" value="P:chloride ion homeostasis"/>
    <property type="evidence" value="ECO:0007669"/>
    <property type="project" value="TreeGrafter"/>
</dbReference>
<feature type="transmembrane region" description="Helical" evidence="8">
    <location>
        <begin position="351"/>
        <end position="372"/>
    </location>
</feature>
<feature type="domain" description="Amino acid permease/ SLC12A" evidence="9">
    <location>
        <begin position="83"/>
        <end position="581"/>
    </location>
</feature>
<dbReference type="InterPro" id="IPR018491">
    <property type="entry name" value="SLC12_C"/>
</dbReference>
<keyword evidence="3" id="KW-0813">Transport</keyword>